<evidence type="ECO:0008006" key="4">
    <source>
        <dbReference type="Google" id="ProtNLM"/>
    </source>
</evidence>
<comment type="caution">
    <text evidence="2">The sequence shown here is derived from an EMBL/GenBank/DDBJ whole genome shotgun (WGS) entry which is preliminary data.</text>
</comment>
<dbReference type="InterPro" id="IPR010870">
    <property type="entry name" value="Porin_O/P"/>
</dbReference>
<dbReference type="Pfam" id="PF07396">
    <property type="entry name" value="Porin_O_P"/>
    <property type="match status" value="1"/>
</dbReference>
<dbReference type="InterPro" id="IPR023614">
    <property type="entry name" value="Porin_dom_sf"/>
</dbReference>
<gene>
    <name evidence="2" type="ORF">EGM88_09630</name>
</gene>
<evidence type="ECO:0000256" key="1">
    <source>
        <dbReference type="SAM" id="SignalP"/>
    </source>
</evidence>
<name>A0A3N4PAR6_9FLAO</name>
<dbReference type="OrthoDB" id="5442696at2"/>
<dbReference type="Gene3D" id="2.40.160.10">
    <property type="entry name" value="Porin"/>
    <property type="match status" value="1"/>
</dbReference>
<reference evidence="2 3" key="1">
    <citation type="submission" date="2018-11" db="EMBL/GenBank/DDBJ databases">
        <title>Aureibaculum marinum gen. nov., sp. nov., a member of the family Flavobacteriaceae isolated from the Bohai Sea.</title>
        <authorList>
            <person name="Ji X."/>
        </authorList>
    </citation>
    <scope>NUCLEOTIDE SEQUENCE [LARGE SCALE GENOMIC DNA]</scope>
    <source>
        <strain evidence="2 3">BH-SD17</strain>
    </source>
</reference>
<proteinExistence type="predicted"/>
<dbReference type="AlphaFoldDB" id="A0A3N4PAR6"/>
<evidence type="ECO:0000313" key="2">
    <source>
        <dbReference type="EMBL" id="RPD96613.1"/>
    </source>
</evidence>
<feature type="signal peptide" evidence="1">
    <location>
        <begin position="1"/>
        <end position="20"/>
    </location>
</feature>
<feature type="chain" id="PRO_5018273447" description="Porin" evidence="1">
    <location>
        <begin position="21"/>
        <end position="402"/>
    </location>
</feature>
<protein>
    <recommendedName>
        <fullName evidence="4">Porin</fullName>
    </recommendedName>
</protein>
<organism evidence="2 3">
    <name type="scientific">Aureibaculum marinum</name>
    <dbReference type="NCBI Taxonomy" id="2487930"/>
    <lineage>
        <taxon>Bacteria</taxon>
        <taxon>Pseudomonadati</taxon>
        <taxon>Bacteroidota</taxon>
        <taxon>Flavobacteriia</taxon>
        <taxon>Flavobacteriales</taxon>
        <taxon>Flavobacteriaceae</taxon>
        <taxon>Aureibaculum</taxon>
    </lineage>
</organism>
<dbReference type="Proteomes" id="UP000270856">
    <property type="component" value="Unassembled WGS sequence"/>
</dbReference>
<accession>A0A3N4PAR6</accession>
<dbReference type="EMBL" id="RPFJ01000011">
    <property type="protein sequence ID" value="RPD96613.1"/>
    <property type="molecule type" value="Genomic_DNA"/>
</dbReference>
<sequence>MYLKNLVAIFVISISFSVFAQENEDNPFSFKWDNGFKIKSADNNFEFKFGGRIMVDHAFFSQNDNLDAVYGQLLTTSATEFRRTRLFISGVIYKNIEFKWDLGYEGGEVGFKDVYLGIKDIPVIGNLRVGNVKEPLRLEMLTSSKYITFMERSILSDFSPTRNSGILFFNDFFNDKISMQAGLFRNAGDNGNDLMANNGYVFTGRITGLPIKTEKQLLHLGLGYSYRKPSINNYRISSRPEAHLSGKKYIDTQLVENVVDLNMLNFETAFVSGPLSLQAEYLITELNTDISNRFSSYYGQISYFITGEQKKYKSSYSGFDRIKPKNNFIGKNGGSGAWEVALRYSNSDLNSEDIFGGEQSDLTVGLNWYLNPVTKIKFNYVNATIKNAGNVNVYQVRFQIDF</sequence>
<dbReference type="RefSeq" id="WP_123897935.1">
    <property type="nucleotide sequence ID" value="NZ_RPFJ01000011.1"/>
</dbReference>
<dbReference type="SUPFAM" id="SSF56935">
    <property type="entry name" value="Porins"/>
    <property type="match status" value="1"/>
</dbReference>
<evidence type="ECO:0000313" key="3">
    <source>
        <dbReference type="Proteomes" id="UP000270856"/>
    </source>
</evidence>
<keyword evidence="3" id="KW-1185">Reference proteome</keyword>
<keyword evidence="1" id="KW-0732">Signal</keyword>